<dbReference type="PANTHER" id="PTHR42023">
    <property type="entry name" value="BHLH DOMAIN-CONTAINING PROTEIN"/>
    <property type="match status" value="1"/>
</dbReference>
<gene>
    <name evidence="2" type="ORF">K460DRAFT_358642</name>
</gene>
<dbReference type="RefSeq" id="XP_040784518.1">
    <property type="nucleotide sequence ID" value="XM_040932125.1"/>
</dbReference>
<feature type="compositionally biased region" description="Polar residues" evidence="1">
    <location>
        <begin position="391"/>
        <end position="400"/>
    </location>
</feature>
<feature type="compositionally biased region" description="Polar residues" evidence="1">
    <location>
        <begin position="35"/>
        <end position="49"/>
    </location>
</feature>
<sequence length="645" mass="70837">MWKRLQGHGREKERHAQIGNPVLLETTYDEDQLRRNPNVTDVQNANFQRNAPARPQPQYTLSTLPPPDYRASEVPSASSVYSRPSHDLAYYNDNPEETSASAYEDISPPSSPEPDQYLSSSSGQPRRFRSMRDVSPMDENRKKLEGSNIPVLRRAPPALQTGDLQSEPKQKFWGGKVVPNSKVRWDDYSGEPTSSNGGKAASVTPGSYANGTTSSDPRPMGYQVSISGPGKRNVSLPERMSRFGTRPTPGPVERARPSEPWSRVTGRSEIAPPLKDDSSKKPLQLPRKQMSTTMERSGRDASGALAADTAPVTDETRDLDMHNDLIKPVVPLKVGKNSPPRSGLTSPTSPTNLGLGIHTTSYPSPITPTNQNHDHLRGPATAVDRQTAANLHPTQRSATPPYNAVKSKSPEETPEKDSQATASRFSWTTYNSATTYQHSPPPSPPPPLPSTLSTPVPKQRVVTEPISAAPSILNRRRPVPASDRFPEPITSRKPVPSTTESPGTAKIHTMQSNSGSPDPPSPSAASTFSTATTGTFKALPQPPTTLSASDHVSLLESQIEDLRIRRSNVYRLLNDLNNAAPANPLITDFKRARLVEQRKRGFEDELSEIKREEHDVGLKLHRAWKKREREDPNTGSALWVRRVTS</sequence>
<protein>
    <submittedName>
        <fullName evidence="2">Uncharacterized protein</fullName>
    </submittedName>
</protein>
<feature type="compositionally biased region" description="Polar residues" evidence="1">
    <location>
        <begin position="339"/>
        <end position="371"/>
    </location>
</feature>
<feature type="region of interest" description="Disordered" evidence="1">
    <location>
        <begin position="391"/>
        <end position="528"/>
    </location>
</feature>
<dbReference type="OrthoDB" id="4507572at2759"/>
<feature type="compositionally biased region" description="Pro residues" evidence="1">
    <location>
        <begin position="439"/>
        <end position="449"/>
    </location>
</feature>
<evidence type="ECO:0000313" key="3">
    <source>
        <dbReference type="Proteomes" id="UP000800039"/>
    </source>
</evidence>
<feature type="region of interest" description="Disordered" evidence="1">
    <location>
        <begin position="1"/>
        <end position="377"/>
    </location>
</feature>
<organism evidence="2 3">
    <name type="scientific">Cucurbitaria berberidis CBS 394.84</name>
    <dbReference type="NCBI Taxonomy" id="1168544"/>
    <lineage>
        <taxon>Eukaryota</taxon>
        <taxon>Fungi</taxon>
        <taxon>Dikarya</taxon>
        <taxon>Ascomycota</taxon>
        <taxon>Pezizomycotina</taxon>
        <taxon>Dothideomycetes</taxon>
        <taxon>Pleosporomycetidae</taxon>
        <taxon>Pleosporales</taxon>
        <taxon>Pleosporineae</taxon>
        <taxon>Cucurbitariaceae</taxon>
        <taxon>Cucurbitaria</taxon>
    </lineage>
</organism>
<name>A0A9P4L4W6_9PLEO</name>
<dbReference type="EMBL" id="ML976618">
    <property type="protein sequence ID" value="KAF1841955.1"/>
    <property type="molecule type" value="Genomic_DNA"/>
</dbReference>
<evidence type="ECO:0000256" key="1">
    <source>
        <dbReference type="SAM" id="MobiDB-lite"/>
    </source>
</evidence>
<dbReference type="AlphaFoldDB" id="A0A9P4L4W6"/>
<feature type="compositionally biased region" description="Basic and acidic residues" evidence="1">
    <location>
        <begin position="314"/>
        <end position="325"/>
    </location>
</feature>
<feature type="compositionally biased region" description="Polar residues" evidence="1">
    <location>
        <begin position="204"/>
        <end position="216"/>
    </location>
</feature>
<dbReference type="GeneID" id="63849377"/>
<proteinExistence type="predicted"/>
<feature type="compositionally biased region" description="Polar residues" evidence="1">
    <location>
        <begin position="419"/>
        <end position="438"/>
    </location>
</feature>
<keyword evidence="3" id="KW-1185">Reference proteome</keyword>
<accession>A0A9P4L4W6</accession>
<comment type="caution">
    <text evidence="2">The sequence shown here is derived from an EMBL/GenBank/DDBJ whole genome shotgun (WGS) entry which is preliminary data.</text>
</comment>
<feature type="compositionally biased region" description="Basic and acidic residues" evidence="1">
    <location>
        <begin position="408"/>
        <end position="418"/>
    </location>
</feature>
<evidence type="ECO:0000313" key="2">
    <source>
        <dbReference type="EMBL" id="KAF1841955.1"/>
    </source>
</evidence>
<reference evidence="2" key="1">
    <citation type="submission" date="2020-01" db="EMBL/GenBank/DDBJ databases">
        <authorList>
            <consortium name="DOE Joint Genome Institute"/>
            <person name="Haridas S."/>
            <person name="Albert R."/>
            <person name="Binder M."/>
            <person name="Bloem J."/>
            <person name="Labutti K."/>
            <person name="Salamov A."/>
            <person name="Andreopoulos B."/>
            <person name="Baker S.E."/>
            <person name="Barry K."/>
            <person name="Bills G."/>
            <person name="Bluhm B.H."/>
            <person name="Cannon C."/>
            <person name="Castanera R."/>
            <person name="Culley D.E."/>
            <person name="Daum C."/>
            <person name="Ezra D."/>
            <person name="Gonzalez J.B."/>
            <person name="Henrissat B."/>
            <person name="Kuo A."/>
            <person name="Liang C."/>
            <person name="Lipzen A."/>
            <person name="Lutzoni F."/>
            <person name="Magnuson J."/>
            <person name="Mondo S."/>
            <person name="Nolan M."/>
            <person name="Ohm R."/>
            <person name="Pangilinan J."/>
            <person name="Park H.-J."/>
            <person name="Ramirez L."/>
            <person name="Alfaro M."/>
            <person name="Sun H."/>
            <person name="Tritt A."/>
            <person name="Yoshinaga Y."/>
            <person name="Zwiers L.-H."/>
            <person name="Turgeon B.G."/>
            <person name="Goodwin S.B."/>
            <person name="Spatafora J.W."/>
            <person name="Crous P.W."/>
            <person name="Grigoriev I.V."/>
        </authorList>
    </citation>
    <scope>NUCLEOTIDE SEQUENCE</scope>
    <source>
        <strain evidence="2">CBS 394.84</strain>
    </source>
</reference>
<dbReference type="Proteomes" id="UP000800039">
    <property type="component" value="Unassembled WGS sequence"/>
</dbReference>
<dbReference type="PANTHER" id="PTHR42023:SF1">
    <property type="entry name" value="BHLH DOMAIN-CONTAINING PROTEIN"/>
    <property type="match status" value="1"/>
</dbReference>